<dbReference type="RefSeq" id="WP_092868695.1">
    <property type="nucleotide sequence ID" value="NZ_FPCH01000003.1"/>
</dbReference>
<keyword evidence="3" id="KW-0813">Transport</keyword>
<feature type="transmembrane region" description="Helical" evidence="8">
    <location>
        <begin position="305"/>
        <end position="325"/>
    </location>
</feature>
<sequence>MTAIDARFAKVAGAVRPARAKVFLALTGLLLLSAILSLAIGPTGVSLQSLPRALAAAAGYAADSSAERDRLVLIDLRLPRTLLAAFVGAALATSGAMMQGLFRNPLADPGLIGVSSGAALAAIATIVLGHGIAAPLIAPLGIYALPIAAFFGGLITTITLVAIAARRGRLAVGTLLLAGIALGALAGSLGGFLAYASDDRDLRDLTLWSMGSLSGASWQKVFAVLPFAAAICLAVPHLVRGLNGFLLGESEAMHLGIDTERTKRITIATTAAAVGAAVAVAGVIGFVGLVAPHVMRLLSGPDHRVVLPGSAILGATLVIVADIIARMAIRPAELPIGIVLALVGAPVFLHLVLRRGIGGGE</sequence>
<evidence type="ECO:0000256" key="6">
    <source>
        <dbReference type="ARBA" id="ARBA00022989"/>
    </source>
</evidence>
<dbReference type="EMBL" id="FPCH01000003">
    <property type="protein sequence ID" value="SFV37482.1"/>
    <property type="molecule type" value="Genomic_DNA"/>
</dbReference>
<dbReference type="Proteomes" id="UP000199423">
    <property type="component" value="Unassembled WGS sequence"/>
</dbReference>
<feature type="transmembrane region" description="Helical" evidence="8">
    <location>
        <begin position="175"/>
        <end position="197"/>
    </location>
</feature>
<feature type="transmembrane region" description="Helical" evidence="8">
    <location>
        <begin position="81"/>
        <end position="102"/>
    </location>
</feature>
<comment type="similarity">
    <text evidence="2">Belongs to the binding-protein-dependent transport system permease family. FecCD subfamily.</text>
</comment>
<feature type="transmembrane region" description="Helical" evidence="8">
    <location>
        <begin position="332"/>
        <end position="353"/>
    </location>
</feature>
<feature type="transmembrane region" description="Helical" evidence="8">
    <location>
        <begin position="217"/>
        <end position="239"/>
    </location>
</feature>
<dbReference type="InterPro" id="IPR000522">
    <property type="entry name" value="ABC_transptr_permease_BtuC"/>
</dbReference>
<keyword evidence="7 8" id="KW-0472">Membrane</keyword>
<feature type="transmembrane region" description="Helical" evidence="8">
    <location>
        <begin position="271"/>
        <end position="293"/>
    </location>
</feature>
<evidence type="ECO:0000256" key="5">
    <source>
        <dbReference type="ARBA" id="ARBA00022692"/>
    </source>
</evidence>
<evidence type="ECO:0000256" key="2">
    <source>
        <dbReference type="ARBA" id="ARBA00007935"/>
    </source>
</evidence>
<feature type="transmembrane region" description="Helical" evidence="8">
    <location>
        <begin position="114"/>
        <end position="137"/>
    </location>
</feature>
<evidence type="ECO:0000256" key="4">
    <source>
        <dbReference type="ARBA" id="ARBA00022475"/>
    </source>
</evidence>
<keyword evidence="6 8" id="KW-1133">Transmembrane helix</keyword>
<evidence type="ECO:0000313" key="9">
    <source>
        <dbReference type="EMBL" id="SFV37482.1"/>
    </source>
</evidence>
<dbReference type="PANTHER" id="PTHR30472">
    <property type="entry name" value="FERRIC ENTEROBACTIN TRANSPORT SYSTEM PERMEASE PROTEIN"/>
    <property type="match status" value="1"/>
</dbReference>
<name>A0A1I7NS91_9HYPH</name>
<proteinExistence type="inferred from homology"/>
<dbReference type="OrthoDB" id="9811975at2"/>
<evidence type="ECO:0000313" key="10">
    <source>
        <dbReference type="Proteomes" id="UP000199423"/>
    </source>
</evidence>
<dbReference type="AlphaFoldDB" id="A0A1I7NS91"/>
<dbReference type="InterPro" id="IPR037294">
    <property type="entry name" value="ABC_BtuC-like"/>
</dbReference>
<keyword evidence="5 8" id="KW-0812">Transmembrane</keyword>
<organism evidence="9 10">
    <name type="scientific">Hyphomicrobium facile</name>
    <dbReference type="NCBI Taxonomy" id="51670"/>
    <lineage>
        <taxon>Bacteria</taxon>
        <taxon>Pseudomonadati</taxon>
        <taxon>Pseudomonadota</taxon>
        <taxon>Alphaproteobacteria</taxon>
        <taxon>Hyphomicrobiales</taxon>
        <taxon>Hyphomicrobiaceae</taxon>
        <taxon>Hyphomicrobium</taxon>
    </lineage>
</organism>
<dbReference type="STRING" id="51670.SAMN04488557_3185"/>
<dbReference type="GO" id="GO:0033214">
    <property type="term" value="P:siderophore-iron import into cell"/>
    <property type="evidence" value="ECO:0007669"/>
    <property type="project" value="TreeGrafter"/>
</dbReference>
<dbReference type="Pfam" id="PF01032">
    <property type="entry name" value="FecCD"/>
    <property type="match status" value="1"/>
</dbReference>
<evidence type="ECO:0000256" key="1">
    <source>
        <dbReference type="ARBA" id="ARBA00004651"/>
    </source>
</evidence>
<dbReference type="CDD" id="cd06550">
    <property type="entry name" value="TM_ABC_iron-siderophores_like"/>
    <property type="match status" value="1"/>
</dbReference>
<dbReference type="SUPFAM" id="SSF81345">
    <property type="entry name" value="ABC transporter involved in vitamin B12 uptake, BtuC"/>
    <property type="match status" value="1"/>
</dbReference>
<feature type="transmembrane region" description="Helical" evidence="8">
    <location>
        <begin position="143"/>
        <end position="163"/>
    </location>
</feature>
<accession>A0A1I7NS91</accession>
<dbReference type="FunFam" id="1.10.3470.10:FF:000001">
    <property type="entry name" value="Vitamin B12 ABC transporter permease BtuC"/>
    <property type="match status" value="1"/>
</dbReference>
<evidence type="ECO:0000256" key="3">
    <source>
        <dbReference type="ARBA" id="ARBA00022448"/>
    </source>
</evidence>
<dbReference type="PANTHER" id="PTHR30472:SF25">
    <property type="entry name" value="ABC TRANSPORTER PERMEASE PROTEIN MJ0876-RELATED"/>
    <property type="match status" value="1"/>
</dbReference>
<reference evidence="10" key="1">
    <citation type="submission" date="2016-10" db="EMBL/GenBank/DDBJ databases">
        <authorList>
            <person name="Varghese N."/>
            <person name="Submissions S."/>
        </authorList>
    </citation>
    <scope>NUCLEOTIDE SEQUENCE [LARGE SCALE GENOMIC DNA]</scope>
    <source>
        <strain evidence="10">DSM 1565</strain>
    </source>
</reference>
<keyword evidence="4" id="KW-1003">Cell membrane</keyword>
<protein>
    <submittedName>
        <fullName evidence="9">Iron complex transport system permease protein</fullName>
    </submittedName>
</protein>
<gene>
    <name evidence="9" type="ORF">SAMN04488557_3185</name>
</gene>
<evidence type="ECO:0000256" key="8">
    <source>
        <dbReference type="SAM" id="Phobius"/>
    </source>
</evidence>
<evidence type="ECO:0000256" key="7">
    <source>
        <dbReference type="ARBA" id="ARBA00023136"/>
    </source>
</evidence>
<dbReference type="GO" id="GO:0022857">
    <property type="term" value="F:transmembrane transporter activity"/>
    <property type="evidence" value="ECO:0007669"/>
    <property type="project" value="InterPro"/>
</dbReference>
<dbReference type="GO" id="GO:0005886">
    <property type="term" value="C:plasma membrane"/>
    <property type="evidence" value="ECO:0007669"/>
    <property type="project" value="UniProtKB-SubCell"/>
</dbReference>
<dbReference type="Gene3D" id="1.10.3470.10">
    <property type="entry name" value="ABC transporter involved in vitamin B12 uptake, BtuC"/>
    <property type="match status" value="1"/>
</dbReference>
<comment type="subcellular location">
    <subcellularLocation>
        <location evidence="1">Cell membrane</location>
        <topology evidence="1">Multi-pass membrane protein</topology>
    </subcellularLocation>
</comment>
<keyword evidence="10" id="KW-1185">Reference proteome</keyword>